<accession>A0A2H1FHJ2</accession>
<evidence type="ECO:0000313" key="2">
    <source>
        <dbReference type="EMBL" id="SMH72152.1"/>
    </source>
</evidence>
<proteinExistence type="predicted"/>
<keyword evidence="3" id="KW-1185">Reference proteome</keyword>
<feature type="region of interest" description="Disordered" evidence="1">
    <location>
        <begin position="21"/>
        <end position="45"/>
    </location>
</feature>
<dbReference type="EMBL" id="LT841358">
    <property type="protein sequence ID" value="SMH72152.1"/>
    <property type="molecule type" value="Genomic_DNA"/>
</dbReference>
<evidence type="ECO:0000256" key="1">
    <source>
        <dbReference type="SAM" id="MobiDB-lite"/>
    </source>
</evidence>
<protein>
    <submittedName>
        <fullName evidence="2">Uncharacterized protein</fullName>
    </submittedName>
</protein>
<dbReference type="Proteomes" id="UP000230607">
    <property type="component" value="Chromosome 1"/>
</dbReference>
<evidence type="ECO:0000313" key="3">
    <source>
        <dbReference type="Proteomes" id="UP000230607"/>
    </source>
</evidence>
<sequence length="61" mass="6227">MIAIGVVILAIAGIALGLSGDNTAKDKSTPNPVNVTLPQSPEPQERHLSITLSENVGIGAH</sequence>
<feature type="compositionally biased region" description="Polar residues" evidence="1">
    <location>
        <begin position="29"/>
        <end position="39"/>
    </location>
</feature>
<reference evidence="3" key="1">
    <citation type="submission" date="2017-03" db="EMBL/GenBank/DDBJ databases">
        <authorList>
            <person name="Herbold C."/>
        </authorList>
    </citation>
    <scope>NUCLEOTIDE SEQUENCE [LARGE SCALE GENOMIC DNA]</scope>
</reference>
<gene>
    <name evidence="2" type="ORF">NCS_11964</name>
</gene>
<organism evidence="2 3">
    <name type="scientific">Candidatus Nitrosotalea okcheonensis</name>
    <dbReference type="NCBI Taxonomy" id="1903276"/>
    <lineage>
        <taxon>Archaea</taxon>
        <taxon>Nitrososphaerota</taxon>
        <taxon>Nitrososphaeria</taxon>
        <taxon>Nitrosotaleales</taxon>
        <taxon>Nitrosotaleaceae</taxon>
        <taxon>Nitrosotalea</taxon>
    </lineage>
</organism>
<dbReference type="AlphaFoldDB" id="A0A2H1FHJ2"/>
<name>A0A2H1FHJ2_9ARCH</name>